<dbReference type="GO" id="GO:0050853">
    <property type="term" value="P:B cell receptor signaling pathway"/>
    <property type="evidence" value="ECO:0007669"/>
    <property type="project" value="TreeGrafter"/>
</dbReference>
<gene>
    <name evidence="5" type="ORF">XNOV1_A041634</name>
</gene>
<dbReference type="PANTHER" id="PTHR14334:SF2">
    <property type="entry name" value="B-CELL ANTIGEN RECEPTOR COMPLEX-ASSOCIATED PROTEIN BETA CHAIN"/>
    <property type="match status" value="1"/>
</dbReference>
<proteinExistence type="predicted"/>
<keyword evidence="2" id="KW-0812">Transmembrane</keyword>
<feature type="signal peptide" evidence="3">
    <location>
        <begin position="1"/>
        <end position="21"/>
    </location>
</feature>
<keyword evidence="2" id="KW-1133">Transmembrane helix</keyword>
<dbReference type="SUPFAM" id="SSF48726">
    <property type="entry name" value="Immunoglobulin"/>
    <property type="match status" value="1"/>
</dbReference>
<feature type="domain" description="Ig-like" evidence="4">
    <location>
        <begin position="22"/>
        <end position="117"/>
    </location>
</feature>
<dbReference type="PROSITE" id="PS50835">
    <property type="entry name" value="IG_LIKE"/>
    <property type="match status" value="1"/>
</dbReference>
<feature type="transmembrane region" description="Helical" evidence="2">
    <location>
        <begin position="130"/>
        <end position="148"/>
    </location>
</feature>
<dbReference type="InterPro" id="IPR003599">
    <property type="entry name" value="Ig_sub"/>
</dbReference>
<keyword evidence="2" id="KW-0472">Membrane</keyword>
<evidence type="ECO:0000256" key="3">
    <source>
        <dbReference type="SAM" id="SignalP"/>
    </source>
</evidence>
<dbReference type="AlphaFoldDB" id="A0AAV1H492"/>
<dbReference type="GO" id="GO:0030183">
    <property type="term" value="P:B cell differentiation"/>
    <property type="evidence" value="ECO:0007669"/>
    <property type="project" value="TreeGrafter"/>
</dbReference>
<feature type="chain" id="PRO_5043606401" evidence="3">
    <location>
        <begin position="22"/>
        <end position="201"/>
    </location>
</feature>
<dbReference type="InterPro" id="IPR013783">
    <property type="entry name" value="Ig-like_fold"/>
</dbReference>
<dbReference type="GO" id="GO:0009897">
    <property type="term" value="C:external side of plasma membrane"/>
    <property type="evidence" value="ECO:0007669"/>
    <property type="project" value="TreeGrafter"/>
</dbReference>
<keyword evidence="6" id="KW-1185">Reference proteome</keyword>
<dbReference type="Proteomes" id="UP001178508">
    <property type="component" value="Chromosome 19"/>
</dbReference>
<protein>
    <submittedName>
        <fullName evidence="5">B-cell antigen receptor complex-associated protein beta chain</fullName>
    </submittedName>
</protein>
<evidence type="ECO:0000259" key="4">
    <source>
        <dbReference type="PROSITE" id="PS50835"/>
    </source>
</evidence>
<keyword evidence="1" id="KW-0393">Immunoglobulin domain</keyword>
<dbReference type="Gene3D" id="2.60.40.10">
    <property type="entry name" value="Immunoglobulins"/>
    <property type="match status" value="1"/>
</dbReference>
<accession>A0AAV1H492</accession>
<evidence type="ECO:0000313" key="6">
    <source>
        <dbReference type="Proteomes" id="UP001178508"/>
    </source>
</evidence>
<dbReference type="SMART" id="SM00409">
    <property type="entry name" value="IG"/>
    <property type="match status" value="1"/>
</dbReference>
<evidence type="ECO:0000313" key="5">
    <source>
        <dbReference type="EMBL" id="CAJ1080119.1"/>
    </source>
</evidence>
<name>A0AAV1H492_XYRNO</name>
<dbReference type="GO" id="GO:0019815">
    <property type="term" value="C:B cell receptor complex"/>
    <property type="evidence" value="ECO:0007669"/>
    <property type="project" value="TreeGrafter"/>
</dbReference>
<keyword evidence="5" id="KW-0675">Receptor</keyword>
<dbReference type="InterPro" id="IPR007110">
    <property type="entry name" value="Ig-like_dom"/>
</dbReference>
<sequence length="201" mass="22209">MHWLLLAGFCGLALLNSSGDATRITQKPRFYGLKTGTTAKIFCLPSWDATNDTLEWYWAAKYDGPTTKLQAHTGSILGTSTFLHLVKLRVEDSGVYFCKINGVWGPGTGLHVARNISVTEALYRTKVKDGLMIFQGLLLAVCIAAILLRSNQDLLLRRDSEYEEPETDHIYEGLAIDSCGGGLYEELTVYDQADGAEAPWE</sequence>
<dbReference type="CDD" id="cd00099">
    <property type="entry name" value="IgV"/>
    <property type="match status" value="1"/>
</dbReference>
<reference evidence="5" key="1">
    <citation type="submission" date="2023-08" db="EMBL/GenBank/DDBJ databases">
        <authorList>
            <person name="Alioto T."/>
            <person name="Alioto T."/>
            <person name="Gomez Garrido J."/>
        </authorList>
    </citation>
    <scope>NUCLEOTIDE SEQUENCE</scope>
</reference>
<evidence type="ECO:0000256" key="1">
    <source>
        <dbReference type="ARBA" id="ARBA00023319"/>
    </source>
</evidence>
<dbReference type="InterPro" id="IPR036179">
    <property type="entry name" value="Ig-like_dom_sf"/>
</dbReference>
<dbReference type="EMBL" id="OY660882">
    <property type="protein sequence ID" value="CAJ1080119.1"/>
    <property type="molecule type" value="Genomic_DNA"/>
</dbReference>
<dbReference type="PANTHER" id="PTHR14334">
    <property type="entry name" value="B-CELL ANTIGEN RECEPTOR COMPLEX-ASSOCIATED PROTEIN"/>
    <property type="match status" value="1"/>
</dbReference>
<keyword evidence="3" id="KW-0732">Signal</keyword>
<organism evidence="5 6">
    <name type="scientific">Xyrichtys novacula</name>
    <name type="common">Pearly razorfish</name>
    <name type="synonym">Hemipteronotus novacula</name>
    <dbReference type="NCBI Taxonomy" id="13765"/>
    <lineage>
        <taxon>Eukaryota</taxon>
        <taxon>Metazoa</taxon>
        <taxon>Chordata</taxon>
        <taxon>Craniata</taxon>
        <taxon>Vertebrata</taxon>
        <taxon>Euteleostomi</taxon>
        <taxon>Actinopterygii</taxon>
        <taxon>Neopterygii</taxon>
        <taxon>Teleostei</taxon>
        <taxon>Neoteleostei</taxon>
        <taxon>Acanthomorphata</taxon>
        <taxon>Eupercaria</taxon>
        <taxon>Labriformes</taxon>
        <taxon>Labridae</taxon>
        <taxon>Xyrichtys</taxon>
    </lineage>
</organism>
<evidence type="ECO:0000256" key="2">
    <source>
        <dbReference type="SAM" id="Phobius"/>
    </source>
</evidence>